<dbReference type="STRING" id="706587.Desti_2284"/>
<dbReference type="PANTHER" id="PTHR35601">
    <property type="entry name" value="TOXIN RELE"/>
    <property type="match status" value="1"/>
</dbReference>
<organism evidence="3 4">
    <name type="scientific">Desulfomonile tiedjei (strain ATCC 49306 / DSM 6799 / DCB-1)</name>
    <dbReference type="NCBI Taxonomy" id="706587"/>
    <lineage>
        <taxon>Bacteria</taxon>
        <taxon>Pseudomonadati</taxon>
        <taxon>Thermodesulfobacteriota</taxon>
        <taxon>Desulfomonilia</taxon>
        <taxon>Desulfomonilales</taxon>
        <taxon>Desulfomonilaceae</taxon>
        <taxon>Desulfomonile</taxon>
    </lineage>
</organism>
<accession>I4C5Y3</accession>
<gene>
    <name evidence="3" type="ordered locus">Desti_2284</name>
</gene>
<comment type="similarity">
    <text evidence="1">Belongs to the RelE toxin family.</text>
</comment>
<dbReference type="Gene3D" id="3.30.2310.20">
    <property type="entry name" value="RelE-like"/>
    <property type="match status" value="1"/>
</dbReference>
<dbReference type="SUPFAM" id="SSF143011">
    <property type="entry name" value="RelE-like"/>
    <property type="match status" value="1"/>
</dbReference>
<evidence type="ECO:0000313" key="3">
    <source>
        <dbReference type="EMBL" id="AFM24974.1"/>
    </source>
</evidence>
<dbReference type="HOGENOM" id="CLU_155761_3_0_7"/>
<dbReference type="OrthoDB" id="9797723at2"/>
<dbReference type="RefSeq" id="WP_014810117.1">
    <property type="nucleotide sequence ID" value="NC_018025.1"/>
</dbReference>
<dbReference type="EMBL" id="CP003360">
    <property type="protein sequence ID" value="AFM24974.1"/>
    <property type="molecule type" value="Genomic_DNA"/>
</dbReference>
<keyword evidence="2" id="KW-1277">Toxin-antitoxin system</keyword>
<dbReference type="Proteomes" id="UP000006055">
    <property type="component" value="Chromosome"/>
</dbReference>
<evidence type="ECO:0000256" key="1">
    <source>
        <dbReference type="ARBA" id="ARBA00006226"/>
    </source>
</evidence>
<dbReference type="eggNOG" id="COG2026">
    <property type="taxonomic scope" value="Bacteria"/>
</dbReference>
<dbReference type="InterPro" id="IPR035093">
    <property type="entry name" value="RelE/ParE_toxin_dom_sf"/>
</dbReference>
<dbReference type="AlphaFoldDB" id="I4C5Y3"/>
<reference evidence="4" key="1">
    <citation type="submission" date="2012-06" db="EMBL/GenBank/DDBJ databases">
        <title>Complete sequence of chromosome of Desulfomonile tiedjei DSM 6799.</title>
        <authorList>
            <person name="Lucas S."/>
            <person name="Copeland A."/>
            <person name="Lapidus A."/>
            <person name="Glavina del Rio T."/>
            <person name="Dalin E."/>
            <person name="Tice H."/>
            <person name="Bruce D."/>
            <person name="Goodwin L."/>
            <person name="Pitluck S."/>
            <person name="Peters L."/>
            <person name="Ovchinnikova G."/>
            <person name="Zeytun A."/>
            <person name="Lu M."/>
            <person name="Kyrpides N."/>
            <person name="Mavromatis K."/>
            <person name="Ivanova N."/>
            <person name="Brettin T."/>
            <person name="Detter J.C."/>
            <person name="Han C."/>
            <person name="Larimer F."/>
            <person name="Land M."/>
            <person name="Hauser L."/>
            <person name="Markowitz V."/>
            <person name="Cheng J.-F."/>
            <person name="Hugenholtz P."/>
            <person name="Woyke T."/>
            <person name="Wu D."/>
            <person name="Spring S."/>
            <person name="Schroeder M."/>
            <person name="Brambilla E."/>
            <person name="Klenk H.-P."/>
            <person name="Eisen J.A."/>
        </authorList>
    </citation>
    <scope>NUCLEOTIDE SEQUENCE [LARGE SCALE GENOMIC DNA]</scope>
    <source>
        <strain evidence="4">ATCC 49306 / DSM 6799 / DCB-1</strain>
    </source>
</reference>
<evidence type="ECO:0000256" key="2">
    <source>
        <dbReference type="ARBA" id="ARBA00022649"/>
    </source>
</evidence>
<protein>
    <submittedName>
        <fullName evidence="3">Cytotoxic translational repressor of toxin-antitoxin stability system</fullName>
    </submittedName>
</protein>
<dbReference type="InterPro" id="IPR007712">
    <property type="entry name" value="RelE/ParE_toxin"/>
</dbReference>
<dbReference type="KEGG" id="dti:Desti_2284"/>
<name>I4C5Y3_DESTA</name>
<dbReference type="Pfam" id="PF05016">
    <property type="entry name" value="ParE_toxin"/>
    <property type="match status" value="1"/>
</dbReference>
<dbReference type="PANTHER" id="PTHR35601:SF1">
    <property type="entry name" value="TOXIN RELE"/>
    <property type="match status" value="1"/>
</dbReference>
<sequence length="106" mass="12256">MSPEPYQVELSPAAQRQLAKLPLEEQARLGLAIKPLATDLRPQGSKKLKGQANTYRLRVGKYRILYDVYDRVLWVLILKVGHRKEVYRGESISKSLRDLIERKLVK</sequence>
<proteinExistence type="inferred from homology"/>
<keyword evidence="4" id="KW-1185">Reference proteome</keyword>
<evidence type="ECO:0000313" key="4">
    <source>
        <dbReference type="Proteomes" id="UP000006055"/>
    </source>
</evidence>